<evidence type="ECO:0000313" key="2">
    <source>
        <dbReference type="Proteomes" id="UP000188604"/>
    </source>
</evidence>
<dbReference type="AlphaFoldDB" id="A0A1U9KSN1"/>
<evidence type="ECO:0000313" key="1">
    <source>
        <dbReference type="EMBL" id="AQS88851.1"/>
    </source>
</evidence>
<dbReference type="OrthoDB" id="235878at2"/>
<sequence length="407" mass="44704">MPAMMLSRHSVFTIVLMTAALRAQVARSGSLLDSIQWGAQIEGGIRGNPARPANGVNAASFIGDRANQAELNQLTLTAIRPVDRSRADYQWGFSLRLLYGADARYYNIAGVSDKIFTGREQLMPVMAHIDAHLPWATPRGLDMQAGILTAPMGVENLDPMTRPFYSLAYTTEYSTPFEHVGAMFQWHVTPRLDVQFGIDTGNQTSFGHGDNNRMPAGYFGMSMSALAAGRLSFTYLSRVGSENAVRALGPRADHAQRFWNDLNGSYKVTSRLTATAEVNVLHDAGLRADTWSVVGWLNHQTARTVALNLRAEIYRDNSGAIVTTFLRDAAYERALLGDPAIVQNAAPTTYGALTLGATWTPAIGHHVKTFAIRPEIRFDRSLNGTRPFNDLRQQSMFTFGSDVVLGF</sequence>
<dbReference type="KEGG" id="nch:A0U93_14005"/>
<reference evidence="1 2" key="1">
    <citation type="submission" date="2016-03" db="EMBL/GenBank/DDBJ databases">
        <title>Acetic acid bacteria sequencing.</title>
        <authorList>
            <person name="Brandt J."/>
            <person name="Jakob F."/>
            <person name="Vogel R.F."/>
        </authorList>
    </citation>
    <scope>NUCLEOTIDE SEQUENCE [LARGE SCALE GENOMIC DNA]</scope>
    <source>
        <strain evidence="1 2">NBRC 101099</strain>
    </source>
</reference>
<dbReference type="Proteomes" id="UP000188604">
    <property type="component" value="Chromosome"/>
</dbReference>
<gene>
    <name evidence="1" type="ORF">A0U93_14005</name>
</gene>
<keyword evidence="2" id="KW-1185">Reference proteome</keyword>
<evidence type="ECO:0008006" key="3">
    <source>
        <dbReference type="Google" id="ProtNLM"/>
    </source>
</evidence>
<protein>
    <recommendedName>
        <fullName evidence="3">Porin</fullName>
    </recommendedName>
</protein>
<name>A0A1U9KSN1_9PROT</name>
<proteinExistence type="predicted"/>
<dbReference type="InterPro" id="IPR011486">
    <property type="entry name" value="BBP2"/>
</dbReference>
<accession>A0A1U9KSN1</accession>
<dbReference type="STRING" id="320497.A0U93_14005"/>
<organism evidence="1 2">
    <name type="scientific">Neoasaia chiangmaiensis</name>
    <dbReference type="NCBI Taxonomy" id="320497"/>
    <lineage>
        <taxon>Bacteria</taxon>
        <taxon>Pseudomonadati</taxon>
        <taxon>Pseudomonadota</taxon>
        <taxon>Alphaproteobacteria</taxon>
        <taxon>Acetobacterales</taxon>
        <taxon>Acetobacteraceae</taxon>
        <taxon>Neoasaia</taxon>
    </lineage>
</organism>
<dbReference type="EMBL" id="CP014691">
    <property type="protein sequence ID" value="AQS88851.1"/>
    <property type="molecule type" value="Genomic_DNA"/>
</dbReference>
<dbReference type="Pfam" id="PF07642">
    <property type="entry name" value="BBP2"/>
    <property type="match status" value="1"/>
</dbReference>